<dbReference type="Proteomes" id="UP000220158">
    <property type="component" value="Chromosome 7"/>
</dbReference>
<proteinExistence type="predicted"/>
<evidence type="ECO:0000256" key="2">
    <source>
        <dbReference type="SAM" id="MobiDB-lite"/>
    </source>
</evidence>
<feature type="compositionally biased region" description="Basic and acidic residues" evidence="2">
    <location>
        <begin position="735"/>
        <end position="761"/>
    </location>
</feature>
<dbReference type="VEuPathDB" id="PlasmoDB:PRELSG_0722200"/>
<feature type="compositionally biased region" description="Acidic residues" evidence="2">
    <location>
        <begin position="777"/>
        <end position="788"/>
    </location>
</feature>
<keyword evidence="1" id="KW-0175">Coiled coil</keyword>
<sequence length="2261" mass="269037">MNTHILSREAEIVDEIPRKKNGYFSEFCDYLNNCNENNKDFSEKNDFDLIKNEEGSYSRTANGSKIENNSSENSLDIEKCLNQINKKEKMNFNYTNNYAEINEEKNNIVQTEKENTQLTITLNGKESKYKKLNNLVIDNSNIIPKEDDKAIDVDNINNFKNNKNSYLNKENNYLTHENCISFNFIEKNNNEKREKLLNCCIDKEISGLNKQSVLLENEKYKHNNSSSKSIVTGNQENICSKNIKEKDIINDFCYNTLNEKYELKLDKNYQNNCNNAFFYKKNDKTEENFYNRNISNINGCTQDEIKTDKSNVSEEIIRKENSISNECFQLKVTQNQSEYAESNFSNLKNDYKTSEIEKDFEKFIKPHMAHKSFENSNNISENNKETFQNINLLSKNIMNKFKEIESQGISSTPLNFNELKCKIDKKTKQNNSENGQEEKKKDYEKEYYEGGNGNFGEDIEKENVEKEEEYKEEEQQEREEQEEKNEEDDGKEENIEEEKKEEREEECEGEENEEEEEEEEDEEDEEEEENVEEEKKEEREEECEEEENEEDGEEEEEEEEDEEEKEEEEDEEEKKEEREEECEGEENEEEEDEEKEEDEEEEEDEDEEEEEDEDEEEKKEEREEECEEEENEEDGEEEEEEEDEEKEEEENEEEKKEEREEECEGEENEEEEDEEKEDEEEEDEDEEEEEDEDEEEKKEEREEECEGEEREEDIEEEEKREKNIEEERNVEDEDIEKKGLEIYEKEKNEEEDKENMEKGKIEEEEENNEKKEKGGEEKEEVEIYEEKEDNSTRKRKSEGNLKRYNENLYLFNEVLKFKEHFDYWDHKELTKDFEKDSEMINQRLKTNLIYHQNSFKNIKNNESITLNEKENANLWNNENNKESGIIMTSDLREVIHDENLKYVNKNENGQLYNMFEKNEKHDLKKGESQQINFNKKEFSPKCSNLSNEVKKSDNTESENVNCSNILFSNKNNLKLSNSLLVNNKLNELNKEDKNKHSIENDANDNIKIIKNKEKKETKENLLGKNNTDMHNHLCTEKEKNLLKNIKMKIDIELKNIYFVKYKYIKCVVMDNSGVILHSFTFYKNAIDLDKENNFFKIFNKYRGNNNLVQLEDINILLKELKNIFSTDITFQLIFDAKVINGKTNISPSTFYRLSFYGIDEISLNEEEKKEKGMEKNEINSKMNKIKIIPNYKSVNDKLKKNNPEDKNRKKIEVKEKKNSYIGFTIIHLKYLFHMQEQGYLHLNISDKKNEDFDFIKNYKKEDYAYYLDSKVIENISSNNLSYIEKIGMLFKILFNHSLNISSPKVFLKYRFLAESESVFKEVKPNKNFEFKNILDILQKNNTSNVNIKKDLEECLKNYYKNCSKSIYDDVYYSLFDEKPEEDIKENILIKNKDKNNEKESDSIDINFFNISDDVNVNNSFLKNINFSKLLNFNEVNSIETEMHKLKNSEKISYSEDLISEICNPKSYNNENNLKLHILNLFNLNVEYRTRIEKLQNIIFKYTTGINDYFDFIEFTKNNKVYKIYEENKKLKKYIKDSNKFFIEALIDDHFEIKKLKHSNKTINILYNKEKMNNNKDKINKNEIFTENNSNNKNNIFDSTIHNFNVNKAYSANLINQNHQNDYKICINKKINEEIKKKQNNFCNLLNRHSSQLFSKKHDSIISYHNNENSNNEIKLDDYFKNFNNYKNHKYTEKKFTLNNKILNKSFSLFNSHSENNIDNYSDVKKNFPFFSNSICLRKNSLCNTNNKLKSKNSEINKNQIMKNFSNPIPFNRSALKINSSSSEYKRNVFPNIKKNCIIMEDYNNDYSNNATNESKQDNKMKNIYFDENIHIRENNVINSISSSNSEINSLKKNVNHEFYEELNEGKKENLYITKNDMCINTSNRNFASSNAPNNFKDNINEKKKLNSNYFDKITNKYINNNNNTNNNYNYNNNGNVHSVNNNSIKDGYDQIKYSKINKSSDNNNIYLTNINNKNIKNNNDDDGDNINSNNSKCIVKLIKKAKNNYDTSEVLKKEYFQGVDMLPINKEYNLNDMLNSKEDKMNKNDTTQNKFNNNIKRTKLLSNKDNGITLNEVKKNENVNTNDCKSNTIQSKYLKQYENNINNYKKKYIENVISSYDDYIINENKNKNKNTLENFKENIEKKNSASTRKNNKLQLNKKNNNDINAIKKIIDYNLKKKTNFDLNTIEKNALLKNLKNNKFNSNTFKEKKNGIPNNNKIIEVSKKKKKNSQDSNILDIINKNLNKSFIELDKIKRKINEHLLV</sequence>
<feature type="compositionally biased region" description="Acidic residues" evidence="2">
    <location>
        <begin position="539"/>
        <end position="652"/>
    </location>
</feature>
<dbReference type="EMBL" id="LN835302">
    <property type="protein sequence ID" value="CRG99457.1"/>
    <property type="molecule type" value="Genomic_DNA"/>
</dbReference>
<reference evidence="3 4" key="1">
    <citation type="submission" date="2015-04" db="EMBL/GenBank/DDBJ databases">
        <authorList>
            <consortium name="Pathogen Informatics"/>
        </authorList>
    </citation>
    <scope>NUCLEOTIDE SEQUENCE [LARGE SCALE GENOMIC DNA]</scope>
    <source>
        <strain evidence="3 4">SGS1</strain>
    </source>
</reference>
<feature type="compositionally biased region" description="Basic and acidic residues" evidence="2">
    <location>
        <begin position="717"/>
        <end position="727"/>
    </location>
</feature>
<feature type="compositionally biased region" description="Acidic residues" evidence="2">
    <location>
        <begin position="659"/>
        <end position="716"/>
    </location>
</feature>
<feature type="coiled-coil region" evidence="1">
    <location>
        <begin position="2122"/>
        <end position="2156"/>
    </location>
</feature>
<feature type="compositionally biased region" description="Basic and acidic residues" evidence="2">
    <location>
        <begin position="436"/>
        <end position="448"/>
    </location>
</feature>
<dbReference type="GeneID" id="39735559"/>
<dbReference type="RefSeq" id="XP_028532463.1">
    <property type="nucleotide sequence ID" value="XM_028675922.1"/>
</dbReference>
<dbReference type="OMA" id="EYIKNCN"/>
<evidence type="ECO:0000313" key="3">
    <source>
        <dbReference type="EMBL" id="CRG99457.1"/>
    </source>
</evidence>
<gene>
    <name evidence="3" type="ORF">PRELSG_0722200</name>
</gene>
<protein>
    <submittedName>
        <fullName evidence="3">Uncharacterized protein</fullName>
    </submittedName>
</protein>
<dbReference type="OrthoDB" id="372328at2759"/>
<accession>A0A1J1H3Z4</accession>
<feature type="compositionally biased region" description="Acidic residues" evidence="2">
    <location>
        <begin position="503"/>
        <end position="532"/>
    </location>
</feature>
<dbReference type="KEGG" id="prel:PRELSG_0722200"/>
<feature type="region of interest" description="Disordered" evidence="2">
    <location>
        <begin position="427"/>
        <end position="797"/>
    </location>
</feature>
<name>A0A1J1H3Z4_PLARL</name>
<organism evidence="3 4">
    <name type="scientific">Plasmodium relictum</name>
    <dbReference type="NCBI Taxonomy" id="85471"/>
    <lineage>
        <taxon>Eukaryota</taxon>
        <taxon>Sar</taxon>
        <taxon>Alveolata</taxon>
        <taxon>Apicomplexa</taxon>
        <taxon>Aconoidasida</taxon>
        <taxon>Haemosporida</taxon>
        <taxon>Plasmodiidae</taxon>
        <taxon>Plasmodium</taxon>
        <taxon>Plasmodium (Haemamoeba)</taxon>
    </lineage>
</organism>
<keyword evidence="4" id="KW-1185">Reference proteome</keyword>
<evidence type="ECO:0000256" key="1">
    <source>
        <dbReference type="SAM" id="Coils"/>
    </source>
</evidence>
<evidence type="ECO:0000313" key="4">
    <source>
        <dbReference type="Proteomes" id="UP000220158"/>
    </source>
</evidence>
<feature type="compositionally biased region" description="Acidic residues" evidence="2">
    <location>
        <begin position="457"/>
        <end position="496"/>
    </location>
</feature>